<evidence type="ECO:0000256" key="1">
    <source>
        <dbReference type="PROSITE-ProRule" id="PRU00339"/>
    </source>
</evidence>
<name>A0ABS9J737_9FLAO</name>
<dbReference type="RefSeq" id="WP_236960459.1">
    <property type="nucleotide sequence ID" value="NZ_JAETXX010000014.1"/>
</dbReference>
<organism evidence="4 5">
    <name type="scientific">Joostella atrarenae</name>
    <dbReference type="NCBI Taxonomy" id="679257"/>
    <lineage>
        <taxon>Bacteria</taxon>
        <taxon>Pseudomonadati</taxon>
        <taxon>Bacteroidota</taxon>
        <taxon>Flavobacteriia</taxon>
        <taxon>Flavobacteriales</taxon>
        <taxon>Flavobacteriaceae</taxon>
        <taxon>Joostella</taxon>
    </lineage>
</organism>
<feature type="repeat" description="TPR" evidence="1">
    <location>
        <begin position="231"/>
        <end position="264"/>
    </location>
</feature>
<feature type="transmembrane region" description="Helical" evidence="2">
    <location>
        <begin position="349"/>
        <end position="371"/>
    </location>
</feature>
<sequence length="537" mass="63182">MDNLKKVILSLVLILISTNILAQSNRQENTTLVLARKLIHTNPDSAAVLFQKKINENLKSNDTISAINALMELSTLYSHNLNYSKSYDGYWKALLLADKTKDSASIAKIYNELGWLYSFYKRDEKALEYFNRAIKIRKELIQKNPNVKEYVLSDYFSILNLHRVNKEYKQASNYLDSCRIWKNRISPNYESYYIKAEEGFLDATNGNFKESISKLNSCQKYFSKNSKTYLVVIHVLKGDVYRMMKKYDLSLEEYKSSLKLSENSKSHLNYQLKAYEGLKNIYLQKENYKVAFQYLNKETELNNKIFGLKSENSKHLIEIKDQYRIEKEKQEDALNAQLLENYEQEDKIWLLKSIILVIVIISIIFYGFILIRQIKLKHKNEKRILSEKQKLKLQKKNEVLELKNKELTQASLRHIEKDEFIAGIQKKIEGTDEALNKKVILRALKRFQGSPSKNWSEFEVRFTAINQSFYDNLKDKFPQLSQTDQKICALVRLNFASKDMARLLGISVESVHTSRYRLRKKLNLNREDNLEDFINQF</sequence>
<evidence type="ECO:0000256" key="3">
    <source>
        <dbReference type="SAM" id="SignalP"/>
    </source>
</evidence>
<dbReference type="Gene3D" id="1.25.40.10">
    <property type="entry name" value="Tetratricopeptide repeat domain"/>
    <property type="match status" value="2"/>
</dbReference>
<feature type="chain" id="PRO_5046276730" evidence="3">
    <location>
        <begin position="23"/>
        <end position="537"/>
    </location>
</feature>
<feature type="repeat" description="TPR" evidence="1">
    <location>
        <begin position="107"/>
        <end position="140"/>
    </location>
</feature>
<comment type="caution">
    <text evidence="4">The sequence shown here is derived from an EMBL/GenBank/DDBJ whole genome shotgun (WGS) entry which is preliminary data.</text>
</comment>
<protein>
    <submittedName>
        <fullName evidence="4">Tetratricopeptide repeat protein</fullName>
    </submittedName>
</protein>
<keyword evidence="2" id="KW-0472">Membrane</keyword>
<dbReference type="InterPro" id="IPR016032">
    <property type="entry name" value="Sig_transdc_resp-reg_C-effctor"/>
</dbReference>
<dbReference type="InterPro" id="IPR011990">
    <property type="entry name" value="TPR-like_helical_dom_sf"/>
</dbReference>
<keyword evidence="2" id="KW-0812">Transmembrane</keyword>
<evidence type="ECO:0000313" key="5">
    <source>
        <dbReference type="Proteomes" id="UP000829517"/>
    </source>
</evidence>
<keyword evidence="2" id="KW-1133">Transmembrane helix</keyword>
<keyword evidence="3" id="KW-0732">Signal</keyword>
<dbReference type="SUPFAM" id="SSF46894">
    <property type="entry name" value="C-terminal effector domain of the bipartite response regulators"/>
    <property type="match status" value="1"/>
</dbReference>
<proteinExistence type="predicted"/>
<dbReference type="Pfam" id="PF13424">
    <property type="entry name" value="TPR_12"/>
    <property type="match status" value="1"/>
</dbReference>
<dbReference type="SUPFAM" id="SSF48452">
    <property type="entry name" value="TPR-like"/>
    <property type="match status" value="2"/>
</dbReference>
<evidence type="ECO:0000256" key="2">
    <source>
        <dbReference type="SAM" id="Phobius"/>
    </source>
</evidence>
<keyword evidence="5" id="KW-1185">Reference proteome</keyword>
<dbReference type="Proteomes" id="UP000829517">
    <property type="component" value="Unassembled WGS sequence"/>
</dbReference>
<dbReference type="SMART" id="SM00028">
    <property type="entry name" value="TPR"/>
    <property type="match status" value="3"/>
</dbReference>
<evidence type="ECO:0000313" key="4">
    <source>
        <dbReference type="EMBL" id="MCF8716252.1"/>
    </source>
</evidence>
<accession>A0ABS9J737</accession>
<feature type="signal peptide" evidence="3">
    <location>
        <begin position="1"/>
        <end position="22"/>
    </location>
</feature>
<dbReference type="InterPro" id="IPR036388">
    <property type="entry name" value="WH-like_DNA-bd_sf"/>
</dbReference>
<keyword evidence="1" id="KW-0802">TPR repeat</keyword>
<gene>
    <name evidence="4" type="ORF">JM658_15585</name>
</gene>
<dbReference type="Gene3D" id="1.10.10.10">
    <property type="entry name" value="Winged helix-like DNA-binding domain superfamily/Winged helix DNA-binding domain"/>
    <property type="match status" value="1"/>
</dbReference>
<dbReference type="InterPro" id="IPR019734">
    <property type="entry name" value="TPR_rpt"/>
</dbReference>
<reference evidence="4 5" key="1">
    <citation type="submission" date="2021-01" db="EMBL/GenBank/DDBJ databases">
        <title>Genome sequencing of Joostella atrarenae M1-2 (= KCTC 23194).</title>
        <authorList>
            <person name="Zakaria M.R."/>
            <person name="Lam M.Q."/>
            <person name="Chong C.S."/>
        </authorList>
    </citation>
    <scope>NUCLEOTIDE SEQUENCE [LARGE SCALE GENOMIC DNA]</scope>
    <source>
        <strain evidence="4 5">M1-2</strain>
    </source>
</reference>
<dbReference type="EMBL" id="JAETXX010000014">
    <property type="protein sequence ID" value="MCF8716252.1"/>
    <property type="molecule type" value="Genomic_DNA"/>
</dbReference>
<dbReference type="PROSITE" id="PS50005">
    <property type="entry name" value="TPR"/>
    <property type="match status" value="2"/>
</dbReference>